<dbReference type="EMBL" id="NESQ01000004">
    <property type="protein sequence ID" value="PUU84121.1"/>
    <property type="molecule type" value="Genomic_DNA"/>
</dbReference>
<protein>
    <submittedName>
        <fullName evidence="2">Uncharacterized protein</fullName>
    </submittedName>
</protein>
<gene>
    <name evidence="2" type="ORF">B9Z19DRAFT_1189188</name>
</gene>
<evidence type="ECO:0000313" key="2">
    <source>
        <dbReference type="EMBL" id="PUU84121.1"/>
    </source>
</evidence>
<evidence type="ECO:0000256" key="1">
    <source>
        <dbReference type="SAM" id="MobiDB-lite"/>
    </source>
</evidence>
<dbReference type="AlphaFoldDB" id="A0A2T7A8Q5"/>
<keyword evidence="3" id="KW-1185">Reference proteome</keyword>
<feature type="compositionally biased region" description="Pro residues" evidence="1">
    <location>
        <begin position="53"/>
        <end position="62"/>
    </location>
</feature>
<evidence type="ECO:0000313" key="3">
    <source>
        <dbReference type="Proteomes" id="UP000244722"/>
    </source>
</evidence>
<reference evidence="2 3" key="1">
    <citation type="submission" date="2017-04" db="EMBL/GenBank/DDBJ databases">
        <title>Draft genome sequence of Tuber borchii Vittad., a whitish edible truffle.</title>
        <authorList>
            <consortium name="DOE Joint Genome Institute"/>
            <person name="Murat C."/>
            <person name="Kuo A."/>
            <person name="Barry K.W."/>
            <person name="Clum A."/>
            <person name="Dockter R.B."/>
            <person name="Fauchery L."/>
            <person name="Iotti M."/>
            <person name="Kohler A."/>
            <person name="Labutti K."/>
            <person name="Lindquist E.A."/>
            <person name="Lipzen A."/>
            <person name="Ohm R.A."/>
            <person name="Wang M."/>
            <person name="Grigoriev I.V."/>
            <person name="Zambonelli A."/>
            <person name="Martin F.M."/>
        </authorList>
    </citation>
    <scope>NUCLEOTIDE SEQUENCE [LARGE SCALE GENOMIC DNA]</scope>
    <source>
        <strain evidence="2 3">Tbo3840</strain>
    </source>
</reference>
<sequence>MHPIVARGGRANVNSKRVIPLSSGFDSMAALALWQSIRSSSPLPDIPVSPSNRPTPPSPLQPPTNGAGPVTDGDLVPYIPRYTFFLASSTKTSKYSDNLKEGSLPTNCSEADSATPSVVTPQAEPPTPREDGIVLPRQLVQLRLPETRGSD</sequence>
<feature type="compositionally biased region" description="Polar residues" evidence="1">
    <location>
        <begin position="104"/>
        <end position="120"/>
    </location>
</feature>
<proteinExistence type="predicted"/>
<accession>A0A2T7A8Q5</accession>
<dbReference type="Proteomes" id="UP000244722">
    <property type="component" value="Unassembled WGS sequence"/>
</dbReference>
<organism evidence="2 3">
    <name type="scientific">Tuber borchii</name>
    <name type="common">White truffle</name>
    <dbReference type="NCBI Taxonomy" id="42251"/>
    <lineage>
        <taxon>Eukaryota</taxon>
        <taxon>Fungi</taxon>
        <taxon>Dikarya</taxon>
        <taxon>Ascomycota</taxon>
        <taxon>Pezizomycotina</taxon>
        <taxon>Pezizomycetes</taxon>
        <taxon>Pezizales</taxon>
        <taxon>Tuberaceae</taxon>
        <taxon>Tuber</taxon>
    </lineage>
</organism>
<feature type="region of interest" description="Disordered" evidence="1">
    <location>
        <begin position="95"/>
        <end position="133"/>
    </location>
</feature>
<feature type="region of interest" description="Disordered" evidence="1">
    <location>
        <begin position="42"/>
        <end position="73"/>
    </location>
</feature>
<name>A0A2T7A8Q5_TUBBO</name>
<comment type="caution">
    <text evidence="2">The sequence shown here is derived from an EMBL/GenBank/DDBJ whole genome shotgun (WGS) entry which is preliminary data.</text>
</comment>